<keyword evidence="3" id="KW-0597">Phosphoprotein</keyword>
<dbReference type="InterPro" id="IPR003594">
    <property type="entry name" value="HATPase_dom"/>
</dbReference>
<organism evidence="12 13">
    <name type="scientific">Paludibaculum fermentans</name>
    <dbReference type="NCBI Taxonomy" id="1473598"/>
    <lineage>
        <taxon>Bacteria</taxon>
        <taxon>Pseudomonadati</taxon>
        <taxon>Acidobacteriota</taxon>
        <taxon>Terriglobia</taxon>
        <taxon>Bryobacterales</taxon>
        <taxon>Bryobacteraceae</taxon>
        <taxon>Paludibaculum</taxon>
    </lineage>
</organism>
<evidence type="ECO:0000256" key="1">
    <source>
        <dbReference type="ARBA" id="ARBA00000085"/>
    </source>
</evidence>
<dbReference type="PANTHER" id="PTHR43065:SF10">
    <property type="entry name" value="PEROXIDE STRESS-ACTIVATED HISTIDINE KINASE MAK3"/>
    <property type="match status" value="1"/>
</dbReference>
<keyword evidence="4" id="KW-0808">Transferase</keyword>
<keyword evidence="10" id="KW-0472">Membrane</keyword>
<dbReference type="Pfam" id="PF02518">
    <property type="entry name" value="HATPase_c"/>
    <property type="match status" value="1"/>
</dbReference>
<dbReference type="Gene3D" id="1.10.287.130">
    <property type="match status" value="1"/>
</dbReference>
<dbReference type="PANTHER" id="PTHR43065">
    <property type="entry name" value="SENSOR HISTIDINE KINASE"/>
    <property type="match status" value="1"/>
</dbReference>
<dbReference type="Proteomes" id="UP000593892">
    <property type="component" value="Chromosome"/>
</dbReference>
<dbReference type="InterPro" id="IPR036890">
    <property type="entry name" value="HATPase_C_sf"/>
</dbReference>
<evidence type="ECO:0000256" key="6">
    <source>
        <dbReference type="ARBA" id="ARBA00022777"/>
    </source>
</evidence>
<keyword evidence="13" id="KW-1185">Reference proteome</keyword>
<dbReference type="InterPro" id="IPR004358">
    <property type="entry name" value="Sig_transdc_His_kin-like_C"/>
</dbReference>
<evidence type="ECO:0000313" key="12">
    <source>
        <dbReference type="EMBL" id="QOY87652.1"/>
    </source>
</evidence>
<dbReference type="InterPro" id="IPR036097">
    <property type="entry name" value="HisK_dim/P_sf"/>
</dbReference>
<keyword evidence="5" id="KW-0547">Nucleotide-binding</keyword>
<dbReference type="InterPro" id="IPR003661">
    <property type="entry name" value="HisK_dim/P_dom"/>
</dbReference>
<keyword evidence="10" id="KW-1133">Transmembrane helix</keyword>
<evidence type="ECO:0000256" key="3">
    <source>
        <dbReference type="ARBA" id="ARBA00022553"/>
    </source>
</evidence>
<keyword evidence="9" id="KW-0175">Coiled coil</keyword>
<dbReference type="RefSeq" id="WP_194449319.1">
    <property type="nucleotide sequence ID" value="NZ_CP063849.1"/>
</dbReference>
<keyword evidence="7" id="KW-0067">ATP-binding</keyword>
<dbReference type="InterPro" id="IPR005467">
    <property type="entry name" value="His_kinase_dom"/>
</dbReference>
<evidence type="ECO:0000256" key="7">
    <source>
        <dbReference type="ARBA" id="ARBA00022840"/>
    </source>
</evidence>
<dbReference type="KEGG" id="pfer:IRI77_33685"/>
<feature type="coiled-coil region" evidence="9">
    <location>
        <begin position="115"/>
        <end position="142"/>
    </location>
</feature>
<keyword evidence="10" id="KW-0812">Transmembrane</keyword>
<reference evidence="12 13" key="1">
    <citation type="submission" date="2020-10" db="EMBL/GenBank/DDBJ databases">
        <title>Complete genome sequence of Paludibaculum fermentans P105T, a facultatively anaerobic acidobacterium capable of dissimilatory Fe(III) reduction.</title>
        <authorList>
            <person name="Dedysh S.N."/>
            <person name="Beletsky A.V."/>
            <person name="Kulichevskaya I.S."/>
            <person name="Mardanov A.V."/>
            <person name="Ravin N.V."/>
        </authorList>
    </citation>
    <scope>NUCLEOTIDE SEQUENCE [LARGE SCALE GENOMIC DNA]</scope>
    <source>
        <strain evidence="12 13">P105</strain>
    </source>
</reference>
<feature type="domain" description="Histidine kinase" evidence="11">
    <location>
        <begin position="154"/>
        <end position="360"/>
    </location>
</feature>
<evidence type="ECO:0000256" key="4">
    <source>
        <dbReference type="ARBA" id="ARBA00022679"/>
    </source>
</evidence>
<evidence type="ECO:0000313" key="13">
    <source>
        <dbReference type="Proteomes" id="UP000593892"/>
    </source>
</evidence>
<evidence type="ECO:0000256" key="5">
    <source>
        <dbReference type="ARBA" id="ARBA00022741"/>
    </source>
</evidence>
<evidence type="ECO:0000256" key="2">
    <source>
        <dbReference type="ARBA" id="ARBA00012438"/>
    </source>
</evidence>
<name>A0A7S7SJ35_PALFE</name>
<dbReference type="Gene3D" id="3.30.565.10">
    <property type="entry name" value="Histidine kinase-like ATPase, C-terminal domain"/>
    <property type="match status" value="1"/>
</dbReference>
<evidence type="ECO:0000256" key="10">
    <source>
        <dbReference type="SAM" id="Phobius"/>
    </source>
</evidence>
<dbReference type="SUPFAM" id="SSF55874">
    <property type="entry name" value="ATPase domain of HSP90 chaperone/DNA topoisomerase II/histidine kinase"/>
    <property type="match status" value="1"/>
</dbReference>
<proteinExistence type="predicted"/>
<gene>
    <name evidence="12" type="ORF">IRI77_33685</name>
</gene>
<keyword evidence="6 12" id="KW-0418">Kinase</keyword>
<feature type="transmembrane region" description="Helical" evidence="10">
    <location>
        <begin position="91"/>
        <end position="108"/>
    </location>
</feature>
<dbReference type="SMART" id="SM00388">
    <property type="entry name" value="HisKA"/>
    <property type="match status" value="1"/>
</dbReference>
<dbReference type="SUPFAM" id="SSF47384">
    <property type="entry name" value="Homodimeric domain of signal transducing histidine kinase"/>
    <property type="match status" value="1"/>
</dbReference>
<dbReference type="SMART" id="SM00387">
    <property type="entry name" value="HATPase_c"/>
    <property type="match status" value="1"/>
</dbReference>
<evidence type="ECO:0000256" key="9">
    <source>
        <dbReference type="SAM" id="Coils"/>
    </source>
</evidence>
<accession>A0A7S7SJ35</accession>
<protein>
    <recommendedName>
        <fullName evidence="2">histidine kinase</fullName>
        <ecNumber evidence="2">2.7.13.3</ecNumber>
    </recommendedName>
</protein>
<feature type="transmembrane region" description="Helical" evidence="10">
    <location>
        <begin position="9"/>
        <end position="29"/>
    </location>
</feature>
<evidence type="ECO:0000256" key="8">
    <source>
        <dbReference type="ARBA" id="ARBA00023012"/>
    </source>
</evidence>
<evidence type="ECO:0000259" key="11">
    <source>
        <dbReference type="PROSITE" id="PS50109"/>
    </source>
</evidence>
<dbReference type="PRINTS" id="PR00344">
    <property type="entry name" value="BCTRLSENSOR"/>
</dbReference>
<dbReference type="CDD" id="cd00082">
    <property type="entry name" value="HisKA"/>
    <property type="match status" value="1"/>
</dbReference>
<feature type="transmembrane region" description="Helical" evidence="10">
    <location>
        <begin position="49"/>
        <end position="71"/>
    </location>
</feature>
<sequence>MEPERQKTNWVAIALVVAAIAAISAGHYFTPPSQLMWHGVFQRAYYLPVVFAAITFGWIGGLAAAATAGLAYLPHIMTAWTGMRHYELEQYVEIIMFFAVGAVTGILADKERHRRLQLQQTAQQLSHVYQELQSTFEQVKRADRLSAIGQLAAGLAHEIRNPLASIDGAAEVLLVGGEPEEVRQETLGIIRKECARLNRLLSSLLDFARPRHPEWREVNVAGVLDKVLELVAHSAKNGIRFAKEFHGGPPRLVCDEEQLAQVLLNLILNATQAMPRGGEVRVDVESSRESLEIRVKDQGEGVPEELLDRIFDPFFTTKDTGTGLGLSVVHQIVSQHGGKVAVTRNPDRGLMFTLSFPQKQAVQP</sequence>
<dbReference type="EC" id="2.7.13.3" evidence="2"/>
<comment type="catalytic activity">
    <reaction evidence="1">
        <text>ATP + protein L-histidine = ADP + protein N-phospho-L-histidine.</text>
        <dbReference type="EC" id="2.7.13.3"/>
    </reaction>
</comment>
<dbReference type="GO" id="GO:0000155">
    <property type="term" value="F:phosphorelay sensor kinase activity"/>
    <property type="evidence" value="ECO:0007669"/>
    <property type="project" value="InterPro"/>
</dbReference>
<dbReference type="Pfam" id="PF00512">
    <property type="entry name" value="HisKA"/>
    <property type="match status" value="1"/>
</dbReference>
<keyword evidence="8" id="KW-0902">Two-component regulatory system</keyword>
<dbReference type="EMBL" id="CP063849">
    <property type="protein sequence ID" value="QOY87652.1"/>
    <property type="molecule type" value="Genomic_DNA"/>
</dbReference>
<dbReference type="GO" id="GO:0005524">
    <property type="term" value="F:ATP binding"/>
    <property type="evidence" value="ECO:0007669"/>
    <property type="project" value="UniProtKB-KW"/>
</dbReference>
<dbReference type="AlphaFoldDB" id="A0A7S7SJ35"/>
<dbReference type="PROSITE" id="PS50109">
    <property type="entry name" value="HIS_KIN"/>
    <property type="match status" value="1"/>
</dbReference>